<reference evidence="2 3" key="2">
    <citation type="journal article" date="2015" name="Eukaryot. Cell">
        <title>Asexual propagation of a virulent clone complex in a human and feline outbreak of sporotrichosis.</title>
        <authorList>
            <person name="Teixeira Mde M."/>
            <person name="Rodrigues A.M."/>
            <person name="Tsui C.K."/>
            <person name="de Almeida L.G."/>
            <person name="Van Diepeningen A.D."/>
            <person name="van den Ende B.G."/>
            <person name="Fernandes G.F."/>
            <person name="Kano R."/>
            <person name="Hamelin R.C."/>
            <person name="Lopes-Bezerra L.M."/>
            <person name="Vasconcelos A.T."/>
            <person name="de Hoog S."/>
            <person name="de Camargo Z.P."/>
            <person name="Felipe M.S."/>
        </authorList>
    </citation>
    <scope>NUCLEOTIDE SEQUENCE [LARGE SCALE GENOMIC DNA]</scope>
    <source>
        <strain evidence="2 3">1099-18</strain>
    </source>
</reference>
<proteinExistence type="predicted"/>
<sequence length="683" mass="72800">MSTLLLSHPARRLPSLVVFLSARALSSPVHTRLHRHLPPQTIAATVALAETILHDARNARPQLAQSIVVAAALGDANAQVGHAQPVMDLPELRLLHTGDLRSRGDLVEDRGHGGRVLLEGDRRGRRRRGEGRRRWRRRRRRRQHRRGLQGRGWPSGHCSSALFARVGHEQHEPLRDGQTRAQQQHGRSNGGAQQPVEPGLHGDKHERQDQQDQRHGHGQKVEGVGHQGRQTQARQERRGRGRPRDKRRDNAGLAGQARDGGDAVQQQQGAADAGVVAEAVGADKGAGKGGEGGDVDGARVDVAGVVVAAVAANVHVVGGRGRGRLVRVDVGGMCVGSMCVGASRGRRRGGLETVFEVVAQQVKAAKDQENAHSKPGQDLGAAQAKWVADGGAPPDLKIAEHIDGNTDGRGADVEEHQVREGCQGQAIAALGSTQKHKDSNGSVTQAPVETDALVAVHACPGLTHGRDGEGGRQDRRRARWWLLEDLVLSRDAAVFVSMATTKANVLARKSLNGFSAGAPPILMGAEFAGDDEEAVWSSMAPAGGRRKLLLPRSWRCESGLRRFAPSEDEKTAERGERGGPERRRVMRVKRLPGEVGVCLVDVEAEGVVGAGGGGSVAVELAQVKDAAAVAVGRWLEEDGRWPWTGRCGGRWGAGKGFAVDDGRGEGYGEGGRLRAGRHVPRGG</sequence>
<feature type="compositionally biased region" description="Polar residues" evidence="1">
    <location>
        <begin position="179"/>
        <end position="192"/>
    </location>
</feature>
<feature type="compositionally biased region" description="Basic residues" evidence="1">
    <location>
        <begin position="674"/>
        <end position="683"/>
    </location>
</feature>
<accession>A0A0F2M6U4</accession>
<gene>
    <name evidence="2" type="ORF">SPSK_08587</name>
</gene>
<dbReference type="EMBL" id="AXCR01000007">
    <property type="protein sequence ID" value="KJR84804.1"/>
    <property type="molecule type" value="Genomic_DNA"/>
</dbReference>
<evidence type="ECO:0000256" key="1">
    <source>
        <dbReference type="SAM" id="MobiDB-lite"/>
    </source>
</evidence>
<dbReference type="KEGG" id="ssck:SPSK_08587"/>
<name>A0A0F2M6U4_SPOSC</name>
<protein>
    <submittedName>
        <fullName evidence="2">Uncharacterized protein</fullName>
    </submittedName>
</protein>
<dbReference type="AlphaFoldDB" id="A0A0F2M6U4"/>
<organism evidence="2 3">
    <name type="scientific">Sporothrix schenckii 1099-18</name>
    <dbReference type="NCBI Taxonomy" id="1397361"/>
    <lineage>
        <taxon>Eukaryota</taxon>
        <taxon>Fungi</taxon>
        <taxon>Dikarya</taxon>
        <taxon>Ascomycota</taxon>
        <taxon>Pezizomycotina</taxon>
        <taxon>Sordariomycetes</taxon>
        <taxon>Sordariomycetidae</taxon>
        <taxon>Ophiostomatales</taxon>
        <taxon>Ophiostomataceae</taxon>
        <taxon>Sporothrix</taxon>
    </lineage>
</organism>
<reference evidence="2 3" key="1">
    <citation type="journal article" date="2014" name="BMC Genomics">
        <title>Comparative genomics of the major fungal agents of human and animal Sporotrichosis: Sporothrix schenckii and Sporothrix brasiliensis.</title>
        <authorList>
            <person name="Teixeira M.M."/>
            <person name="de Almeida L.G."/>
            <person name="Kubitschek-Barreira P."/>
            <person name="Alves F.L."/>
            <person name="Kioshima E.S."/>
            <person name="Abadio A.K."/>
            <person name="Fernandes L."/>
            <person name="Derengowski L.S."/>
            <person name="Ferreira K.S."/>
            <person name="Souza R.C."/>
            <person name="Ruiz J.C."/>
            <person name="de Andrade N.C."/>
            <person name="Paes H.C."/>
            <person name="Nicola A.M."/>
            <person name="Albuquerque P."/>
            <person name="Gerber A.L."/>
            <person name="Martins V.P."/>
            <person name="Peconick L.D."/>
            <person name="Neto A.V."/>
            <person name="Chaucanez C.B."/>
            <person name="Silva P.A."/>
            <person name="Cunha O.L."/>
            <person name="de Oliveira F.F."/>
            <person name="dos Santos T.C."/>
            <person name="Barros A.L."/>
            <person name="Soares M.A."/>
            <person name="de Oliveira L.M."/>
            <person name="Marini M.M."/>
            <person name="Villalobos-Duno H."/>
            <person name="Cunha M.M."/>
            <person name="de Hoog S."/>
            <person name="da Silveira J.F."/>
            <person name="Henrissat B."/>
            <person name="Nino-Vega G.A."/>
            <person name="Cisalpino P.S."/>
            <person name="Mora-Montes H.M."/>
            <person name="Almeida S.R."/>
            <person name="Stajich J.E."/>
            <person name="Lopes-Bezerra L.M."/>
            <person name="Vasconcelos A.T."/>
            <person name="Felipe M.S."/>
        </authorList>
    </citation>
    <scope>NUCLEOTIDE SEQUENCE [LARGE SCALE GENOMIC DNA]</scope>
    <source>
        <strain evidence="2 3">1099-18</strain>
    </source>
</reference>
<feature type="compositionally biased region" description="Basic residues" evidence="1">
    <location>
        <begin position="123"/>
        <end position="148"/>
    </location>
</feature>
<dbReference type="RefSeq" id="XP_016587480.1">
    <property type="nucleotide sequence ID" value="XM_016735180.1"/>
</dbReference>
<feature type="region of interest" description="Disordered" evidence="1">
    <location>
        <begin position="664"/>
        <end position="683"/>
    </location>
</feature>
<evidence type="ECO:0000313" key="2">
    <source>
        <dbReference type="EMBL" id="KJR84804.1"/>
    </source>
</evidence>
<dbReference type="VEuPathDB" id="FungiDB:SPSK_08587"/>
<dbReference type="GeneID" id="27670457"/>
<evidence type="ECO:0000313" key="3">
    <source>
        <dbReference type="Proteomes" id="UP000033710"/>
    </source>
</evidence>
<feature type="region of interest" description="Disordered" evidence="1">
    <location>
        <begin position="116"/>
        <end position="274"/>
    </location>
</feature>
<feature type="compositionally biased region" description="Low complexity" evidence="1">
    <location>
        <begin position="254"/>
        <end position="274"/>
    </location>
</feature>
<comment type="caution">
    <text evidence="2">The sequence shown here is derived from an EMBL/GenBank/DDBJ whole genome shotgun (WGS) entry which is preliminary data.</text>
</comment>
<dbReference type="Proteomes" id="UP000033710">
    <property type="component" value="Unassembled WGS sequence"/>
</dbReference>
<feature type="compositionally biased region" description="Basic and acidic residues" evidence="1">
    <location>
        <begin position="166"/>
        <end position="178"/>
    </location>
</feature>
<feature type="compositionally biased region" description="Basic and acidic residues" evidence="1">
    <location>
        <begin position="200"/>
        <end position="215"/>
    </location>
</feature>